<dbReference type="Pfam" id="PF04738">
    <property type="entry name" value="Lant_dehydr_N"/>
    <property type="match status" value="1"/>
</dbReference>
<dbReference type="InterPro" id="IPR023809">
    <property type="entry name" value="Thiopep_bacteriocin_synth_dom"/>
</dbReference>
<protein>
    <submittedName>
        <fullName evidence="3">Lantibiotic dehydratase</fullName>
    </submittedName>
</protein>
<dbReference type="InterPro" id="IPR006827">
    <property type="entry name" value="Lant_deHydtase_N"/>
</dbReference>
<gene>
    <name evidence="3" type="ORF">GK047_21985</name>
</gene>
<dbReference type="RefSeq" id="WP_163951755.1">
    <property type="nucleotide sequence ID" value="NZ_JAAIKC010000010.1"/>
</dbReference>
<evidence type="ECO:0000259" key="1">
    <source>
        <dbReference type="Pfam" id="PF04738"/>
    </source>
</evidence>
<dbReference type="Pfam" id="PF14028">
    <property type="entry name" value="Lant_dehydr_C"/>
    <property type="match status" value="1"/>
</dbReference>
<comment type="caution">
    <text evidence="3">The sequence shown here is derived from an EMBL/GenBank/DDBJ whole genome shotgun (WGS) entry which is preliminary data.</text>
</comment>
<evidence type="ECO:0000259" key="2">
    <source>
        <dbReference type="Pfam" id="PF14028"/>
    </source>
</evidence>
<feature type="domain" description="Thiopeptide-type bacteriocin biosynthesis" evidence="2">
    <location>
        <begin position="778"/>
        <end position="1038"/>
    </location>
</feature>
<organism evidence="3">
    <name type="scientific">Paenibacillus sp. SYP-B3998</name>
    <dbReference type="NCBI Taxonomy" id="2678564"/>
    <lineage>
        <taxon>Bacteria</taxon>
        <taxon>Bacillati</taxon>
        <taxon>Bacillota</taxon>
        <taxon>Bacilli</taxon>
        <taxon>Bacillales</taxon>
        <taxon>Paenibacillaceae</taxon>
        <taxon>Paenibacillus</taxon>
    </lineage>
</organism>
<sequence>MRKLDDKLYKSLDIFMLRAPILSIQEYLRSLSLLESPEIQSYINLTSVTENPIVREAIAVASPSLLGSLDKLNTMTDFKKKRQTFRSILRYFIRMTSRPTPYGLFSGVTLGRFADETKISFDSVQSYKKRTRPDMEWIFAIINDLEKKEEVFKQLKFVNNSLAYHIGSRLKLPYQNFRDESAMRTGATSSATIKRTAVVDFVMNITTAPIHFDDLFHEVNKEFPNTEERIIIGFIKQLMNQEFLISNLRPPLTDESPFKHLVETIFPLKYVDEIKDAINCIVKSINDYDQTHVGEGEKEYIEIVRKMNELYPVTNLLQVDLALGKIDVKINKKIKSEIENAADVLWRLSPDVINPHLHKYKLEFVEKYGVYREVSLMELLDEGLGLGAPPTYTLPEGFYVPENPPKLSDEGREKFLKVWLAEAISEGNLELHLTEEMIKKIEFPEKGLTPPLSLEIYATIAAKSASALDKDEYKVILNPNSGNPGAGKSFGRFLDMLDSSAEEQVKNIYAQEEELKPDAIFAELIYLPVHTRDTNITITKNLRKYHIIMGVSPSSNQDSKSISLSDLVVGLRNNRFYLKSKKLNKEVIITTGHMFNARRGANVYRFLREISAERHRNCSLFQWGSLSNFPILPRLVYRQSIISLAQWSLHSLPDSCYGQVDDQKWFAEFQQWRQKWKVPRYVFQTVSDNRILLDLENYLHVNGLKKDWTQTTKSEHIILTETGMDFDEYFANGEGGSYSIECVVPLIRTFGEPNNNEEFLIQSGSSQHVPAYFPGSEWLYLKLYGLAGREEEFISSRLVEFFRNFDGLSLQYFFIRYVDPEPHIRLRIKSDPSFIVNKVLPQIRLWTSELQSEGLLKRMIIDTYEPETERYGGPLLIGLAEEYFAIDSEIVCEWLLLKRSGQLIIDKTTLAIVSILDIIENSPLSLEGKIEWLRKKSISKRYLKEFRQNKDLYLSLTHYKNQWETVQKYKMNSVISSFSRRLPVLKKYMNAIKEIEKTQHLQNDIYSILDSIMHMHINRLLGVDREQEIKVLELVSHTFYSAHQIDTHKLTLV</sequence>
<reference evidence="3" key="1">
    <citation type="submission" date="2020-02" db="EMBL/GenBank/DDBJ databases">
        <authorList>
            <person name="Shen X.-R."/>
            <person name="Zhang Y.-X."/>
        </authorList>
    </citation>
    <scope>NUCLEOTIDE SEQUENCE</scope>
    <source>
        <strain evidence="3">SYP-B3998</strain>
    </source>
</reference>
<feature type="domain" description="Lantibiotic dehydratase N-terminal" evidence="1">
    <location>
        <begin position="50"/>
        <end position="702"/>
    </location>
</feature>
<dbReference type="NCBIfam" id="TIGR03891">
    <property type="entry name" value="thiopep_ocin"/>
    <property type="match status" value="1"/>
</dbReference>
<dbReference type="AlphaFoldDB" id="A0A6G4A2W7"/>
<evidence type="ECO:0000313" key="3">
    <source>
        <dbReference type="EMBL" id="NEW08670.1"/>
    </source>
</evidence>
<dbReference type="EMBL" id="JAAIKC010000010">
    <property type="protein sequence ID" value="NEW08670.1"/>
    <property type="molecule type" value="Genomic_DNA"/>
</dbReference>
<accession>A0A6G4A2W7</accession>
<name>A0A6G4A2W7_9BACL</name>
<proteinExistence type="predicted"/>